<dbReference type="InterPro" id="IPR013783">
    <property type="entry name" value="Ig-like_fold"/>
</dbReference>
<protein>
    <submittedName>
        <fullName evidence="3">Ig-like domain-containing protein</fullName>
    </submittedName>
</protein>
<dbReference type="Gene3D" id="2.60.40.10">
    <property type="entry name" value="Immunoglobulins"/>
    <property type="match status" value="6"/>
</dbReference>
<feature type="domain" description="Bacterial Ig-like" evidence="2">
    <location>
        <begin position="332"/>
        <end position="414"/>
    </location>
</feature>
<feature type="domain" description="Bacterial Ig-like" evidence="2">
    <location>
        <begin position="427"/>
        <end position="508"/>
    </location>
</feature>
<feature type="domain" description="Bacterial Ig-like" evidence="2">
    <location>
        <begin position="50"/>
        <end position="132"/>
    </location>
</feature>
<sequence>KVDVPEALPEGDFTVTGVVTDPAGNPSEPASDQGTIDTVPPSLTITVPELGNDNTPTISGTSDAPEGSEVVITITDKDGNTQTVTTKVDGEGNYKVDVPEALPEGEFTVTGVVTDPAGNPSEPALDTGTIDTVPPSLTITVPELGNDNTPTISGTSDAPEGSEVVITITDKDGNTQTVTTKVDGEGNYKVDVPEALPEGEFTVTGVVTDPAGNPSEPALDTGTVDTAPPTLTITVPELGNDNTPTISGTSDAPEGSEVVITITDKDGNTQTVTTKVDGEGNYKVDVPEALPEGEFTVTGVVTDPAGNPSEPALDTGTIDTVPPSLTITVPELGNDNTPTISGTSDAPEGSEVVITITDKDGNTQTVTTKVDGEGNYKVDVPEALPEGEFTVTGVVTDPAGNPSEPASDTGTIDTVPPSLTITVPELRNDNTPTISGTSDAPEGSEVVITITDKDGNTQTVTTKVDGEGNYKVDVPEALPEGDFTVTGVVTDPAGNPSEPASDTGTVDTVPPTLTITVPELGNDNTPTISGTSDAPEGSEVVITITDKDGNTQTVTTKVDGATTRLMYQRPYQRVSSL</sequence>
<proteinExistence type="predicted"/>
<feature type="domain" description="Bacterial Ig-like" evidence="2">
    <location>
        <begin position="238"/>
        <end position="320"/>
    </location>
</feature>
<feature type="region of interest" description="Disordered" evidence="1">
    <location>
        <begin position="140"/>
        <end position="159"/>
    </location>
</feature>
<evidence type="ECO:0000313" key="3">
    <source>
        <dbReference type="EMBL" id="MDQ9073855.1"/>
    </source>
</evidence>
<dbReference type="NCBIfam" id="NF033510">
    <property type="entry name" value="Ca_tandemer"/>
    <property type="match status" value="5"/>
</dbReference>
<organism evidence="3 4">
    <name type="scientific">Acinetobacter gerneri</name>
    <dbReference type="NCBI Taxonomy" id="202952"/>
    <lineage>
        <taxon>Bacteria</taxon>
        <taxon>Pseudomonadati</taxon>
        <taxon>Pseudomonadota</taxon>
        <taxon>Gammaproteobacteria</taxon>
        <taxon>Moraxellales</taxon>
        <taxon>Moraxellaceae</taxon>
        <taxon>Acinetobacter</taxon>
    </lineage>
</organism>
<dbReference type="Proteomes" id="UP001243195">
    <property type="component" value="Unassembled WGS sequence"/>
</dbReference>
<evidence type="ECO:0000313" key="4">
    <source>
        <dbReference type="Proteomes" id="UP001243195"/>
    </source>
</evidence>
<reference evidence="3" key="1">
    <citation type="submission" date="2023-08" db="EMBL/GenBank/DDBJ databases">
        <title>Emergence of clinically-relevant ST2 carbapenem-resistant Acinetobacter baumannii strains in hospital sewages in Zhejiang, East of China.</title>
        <authorList>
            <person name="Kaichao C."/>
            <person name="Zhang R."/>
        </authorList>
    </citation>
    <scope>NUCLEOTIDE SEQUENCE</scope>
    <source>
        <strain evidence="3">M-SY-60</strain>
    </source>
</reference>
<feature type="domain" description="Bacterial Ig-like" evidence="2">
    <location>
        <begin position="144"/>
        <end position="226"/>
    </location>
</feature>
<dbReference type="Pfam" id="PF19077">
    <property type="entry name" value="Big_13"/>
    <property type="match status" value="5"/>
</dbReference>
<feature type="compositionally biased region" description="Polar residues" evidence="1">
    <location>
        <begin position="28"/>
        <end position="45"/>
    </location>
</feature>
<accession>A0AAW8JQQ5</accession>
<dbReference type="EMBL" id="JAVIDA010000073">
    <property type="protein sequence ID" value="MDQ9073855.1"/>
    <property type="molecule type" value="Genomic_DNA"/>
</dbReference>
<dbReference type="AlphaFoldDB" id="A0AAW8JQQ5"/>
<feature type="region of interest" description="Disordered" evidence="1">
    <location>
        <begin position="1"/>
        <end position="67"/>
    </location>
</feature>
<feature type="compositionally biased region" description="Polar residues" evidence="1">
    <location>
        <begin position="52"/>
        <end position="62"/>
    </location>
</feature>
<feature type="non-terminal residue" evidence="3">
    <location>
        <position position="1"/>
    </location>
</feature>
<comment type="caution">
    <text evidence="3">The sequence shown here is derived from an EMBL/GenBank/DDBJ whole genome shotgun (WGS) entry which is preliminary data.</text>
</comment>
<dbReference type="RefSeq" id="WP_308957573.1">
    <property type="nucleotide sequence ID" value="NZ_JAVICZ010000074.1"/>
</dbReference>
<evidence type="ECO:0000259" key="2">
    <source>
        <dbReference type="Pfam" id="PF19077"/>
    </source>
</evidence>
<evidence type="ECO:0000256" key="1">
    <source>
        <dbReference type="SAM" id="MobiDB-lite"/>
    </source>
</evidence>
<feature type="compositionally biased region" description="Polar residues" evidence="1">
    <location>
        <begin position="334"/>
        <end position="344"/>
    </location>
</feature>
<feature type="compositionally biased region" description="Polar residues" evidence="1">
    <location>
        <begin position="146"/>
        <end position="156"/>
    </location>
</feature>
<name>A0AAW8JQQ5_9GAMM</name>
<gene>
    <name evidence="3" type="ORF">RFH51_20760</name>
</gene>
<dbReference type="InterPro" id="IPR044016">
    <property type="entry name" value="Big_13"/>
</dbReference>
<feature type="region of interest" description="Disordered" evidence="1">
    <location>
        <begin position="328"/>
        <end position="347"/>
    </location>
</feature>